<reference evidence="1 2" key="1">
    <citation type="submission" date="2015-07" db="EMBL/GenBank/DDBJ databases">
        <title>The draft genome sequence of Leadbetterella sp. JN14-9.</title>
        <authorList>
            <person name="Liu Y."/>
            <person name="Du J."/>
            <person name="Shao Z."/>
        </authorList>
    </citation>
    <scope>NUCLEOTIDE SEQUENCE [LARGE SCALE GENOMIC DNA]</scope>
    <source>
        <strain evidence="1 2">JN14-9</strain>
    </source>
</reference>
<evidence type="ECO:0000313" key="2">
    <source>
        <dbReference type="Proteomes" id="UP000050454"/>
    </source>
</evidence>
<accession>A0A0P7BLB1</accession>
<organism evidence="1 2">
    <name type="scientific">Jiulongibacter sediminis</name>
    <dbReference type="NCBI Taxonomy" id="1605367"/>
    <lineage>
        <taxon>Bacteria</taxon>
        <taxon>Pseudomonadati</taxon>
        <taxon>Bacteroidota</taxon>
        <taxon>Cytophagia</taxon>
        <taxon>Cytophagales</taxon>
        <taxon>Leadbetterellaceae</taxon>
        <taxon>Jiulongibacter</taxon>
    </lineage>
</organism>
<name>A0A0P7BLB1_9BACT</name>
<dbReference type="AlphaFoldDB" id="A0A0P7BLB1"/>
<keyword evidence="2" id="KW-1185">Reference proteome</keyword>
<sequence>MSNNLLSILKKAAIAFLLVSVACVDPYLKRFTGTQDIIIVESILSDQVMGNYVSLTESKAGDGFNTSYQPLKGAQVTVKINDSETIALQETESGYYAYPNGFKGEPGNTYQLFFTTKGQNFESRKETMLAAPVIENIYHEFDSRGIKDLDGKLSPSQKVYIDTSDPVESRDFYMWNWTLFEEQLWCKTCDNGYYYRDNSTGPLGECREERFRRGKFDYLCDTRCWDVFSQTEINIMKDEFSNGQTIKGRLIANLPIYQLTGSLVQVQQFSISEETYKYLNLVQTQGQNTGGLADTPPVTLIGNVSSTTDFNQPVAGYFVVASSDQKLYWLDKLDIPKGTIALGLLGDGRSARPEPSGMDLTRPPLAPCINSDKRTSVKPEGWIN</sequence>
<comment type="caution">
    <text evidence="1">The sequence shown here is derived from an EMBL/GenBank/DDBJ whole genome shotgun (WGS) entry which is preliminary data.</text>
</comment>
<gene>
    <name evidence="1" type="ORF">AFM12_12655</name>
</gene>
<dbReference type="Pfam" id="PF14054">
    <property type="entry name" value="DUF4249"/>
    <property type="match status" value="1"/>
</dbReference>
<dbReference type="EMBL" id="LGTQ01000009">
    <property type="protein sequence ID" value="KPM48041.1"/>
    <property type="molecule type" value="Genomic_DNA"/>
</dbReference>
<dbReference type="RefSeq" id="WP_055148751.1">
    <property type="nucleotide sequence ID" value="NZ_JXSZ01000009.1"/>
</dbReference>
<protein>
    <recommendedName>
        <fullName evidence="3">DUF4249 domain-containing protein</fullName>
    </recommendedName>
</protein>
<dbReference type="Proteomes" id="UP000050454">
    <property type="component" value="Unassembled WGS sequence"/>
</dbReference>
<dbReference type="STRING" id="1605367.AFM12_12655"/>
<evidence type="ECO:0000313" key="1">
    <source>
        <dbReference type="EMBL" id="KPM48041.1"/>
    </source>
</evidence>
<dbReference type="OrthoDB" id="922982at2"/>
<dbReference type="InterPro" id="IPR025345">
    <property type="entry name" value="DUF4249"/>
</dbReference>
<proteinExistence type="predicted"/>
<evidence type="ECO:0008006" key="3">
    <source>
        <dbReference type="Google" id="ProtNLM"/>
    </source>
</evidence>